<name>A0A8S1BUW7_9INSE</name>
<comment type="caution">
    <text evidence="11">The sequence shown here is derived from an EMBL/GenBank/DDBJ whole genome shotgun (WGS) entry which is preliminary data.</text>
</comment>
<evidence type="ECO:0000256" key="4">
    <source>
        <dbReference type="ARBA" id="ARBA00011542"/>
    </source>
</evidence>
<dbReference type="Gene3D" id="1.10.287.1480">
    <property type="match status" value="1"/>
</dbReference>
<dbReference type="GO" id="GO:0005829">
    <property type="term" value="C:cytosol"/>
    <property type="evidence" value="ECO:0007669"/>
    <property type="project" value="UniProtKB-SubCell"/>
</dbReference>
<sequence>MMTTTTATARVRRYCCCCEQHSRHPQHSLSPPDASPRHLRDEDDAEDLGQELLPALTAIPEDSHESESESQQQAEVQQAPSRRSSHLKQRNSSPRLFSSRGSTDSTASYVQIAAAACAGGHGHPLSSSSSSSSGSSSVFSKTPSRRSNVSFANQIFAPSANRPPIVSQSSVGGRTMQAEQGSIGDLQKYHNRYLRNRRHTLANVRYSSEIIPVFLDSTSGAVKISIKYFKVATQAMNNMLKNTLKLIPSTLGICSNIMFQQLRTRWVDCRMIRDFKRRKCVVEYADERLRLRTILKNKVLPVAIREDARAMIMELPRNSHPYRTTYRCALTSRPRGNVKPFRISRIVWRDLADHNRLSGVQRAMW</sequence>
<dbReference type="Proteomes" id="UP000494165">
    <property type="component" value="Unassembled WGS sequence"/>
</dbReference>
<feature type="region of interest" description="Disordered" evidence="10">
    <location>
        <begin position="119"/>
        <end position="144"/>
    </location>
</feature>
<evidence type="ECO:0000256" key="2">
    <source>
        <dbReference type="ARBA" id="ARBA00004514"/>
    </source>
</evidence>
<comment type="subunit">
    <text evidence="4">Component of the 40S small ribosomal subunit.</text>
</comment>
<keyword evidence="12" id="KW-1185">Reference proteome</keyword>
<comment type="similarity">
    <text evidence="3">Belongs to the universal ribosomal protein uS14 family.</text>
</comment>
<dbReference type="GO" id="GO:0006412">
    <property type="term" value="P:translation"/>
    <property type="evidence" value="ECO:0007669"/>
    <property type="project" value="InterPro"/>
</dbReference>
<gene>
    <name evidence="11" type="ORF">CLODIP_2_CD05229</name>
</gene>
<accession>A0A8S1BUW7</accession>
<evidence type="ECO:0000256" key="5">
    <source>
        <dbReference type="ARBA" id="ARBA00022980"/>
    </source>
</evidence>
<evidence type="ECO:0000256" key="9">
    <source>
        <dbReference type="ARBA" id="ARBA00083755"/>
    </source>
</evidence>
<dbReference type="FunFam" id="1.10.287.1480:FF:000001">
    <property type="entry name" value="30S ribosomal protein S14"/>
    <property type="match status" value="1"/>
</dbReference>
<dbReference type="PANTHER" id="PTHR19836">
    <property type="entry name" value="30S RIBOSOMAL PROTEIN S14"/>
    <property type="match status" value="1"/>
</dbReference>
<keyword evidence="6" id="KW-0687">Ribonucleoprotein</keyword>
<dbReference type="GO" id="GO:0005763">
    <property type="term" value="C:mitochondrial small ribosomal subunit"/>
    <property type="evidence" value="ECO:0007669"/>
    <property type="project" value="TreeGrafter"/>
</dbReference>
<dbReference type="PROSITE" id="PS00527">
    <property type="entry name" value="RIBOSOMAL_S14"/>
    <property type="match status" value="1"/>
</dbReference>
<dbReference type="Pfam" id="PF00253">
    <property type="entry name" value="Ribosomal_S14"/>
    <property type="match status" value="1"/>
</dbReference>
<keyword evidence="5" id="KW-0689">Ribosomal protein</keyword>
<dbReference type="GO" id="GO:0003735">
    <property type="term" value="F:structural constituent of ribosome"/>
    <property type="evidence" value="ECO:0007669"/>
    <property type="project" value="InterPro"/>
</dbReference>
<proteinExistence type="inferred from homology"/>
<protein>
    <recommendedName>
        <fullName evidence="7">Small ribosomal subunit protein uS14</fullName>
    </recommendedName>
    <alternativeName>
        <fullName evidence="9">28S ribosomal protein S14, mitochondrial</fullName>
    </alternativeName>
    <alternativeName>
        <fullName evidence="8">40S ribosomal protein S29</fullName>
    </alternativeName>
</protein>
<evidence type="ECO:0000313" key="12">
    <source>
        <dbReference type="Proteomes" id="UP000494165"/>
    </source>
</evidence>
<evidence type="ECO:0000256" key="1">
    <source>
        <dbReference type="ARBA" id="ARBA00004427"/>
    </source>
</evidence>
<feature type="region of interest" description="Disordered" evidence="10">
    <location>
        <begin position="22"/>
        <end position="103"/>
    </location>
</feature>
<comment type="subcellular location">
    <subcellularLocation>
        <location evidence="2">Cytoplasm</location>
        <location evidence="2">Cytosol</location>
    </subcellularLocation>
    <subcellularLocation>
        <location evidence="1">Rough endoplasmic reticulum</location>
    </subcellularLocation>
</comment>
<evidence type="ECO:0000256" key="10">
    <source>
        <dbReference type="SAM" id="MobiDB-lite"/>
    </source>
</evidence>
<dbReference type="EMBL" id="CADEPI010000001">
    <property type="protein sequence ID" value="CAB3359271.1"/>
    <property type="molecule type" value="Genomic_DNA"/>
</dbReference>
<feature type="compositionally biased region" description="Low complexity" evidence="10">
    <location>
        <begin position="126"/>
        <end position="137"/>
    </location>
</feature>
<dbReference type="SUPFAM" id="SSF57716">
    <property type="entry name" value="Glucocorticoid receptor-like (DNA-binding domain)"/>
    <property type="match status" value="1"/>
</dbReference>
<dbReference type="InterPro" id="IPR001209">
    <property type="entry name" value="Ribosomal_uS14"/>
</dbReference>
<dbReference type="InterPro" id="IPR018271">
    <property type="entry name" value="Ribosomal_uS14_CS"/>
</dbReference>
<dbReference type="OrthoDB" id="413436at2759"/>
<evidence type="ECO:0000256" key="3">
    <source>
        <dbReference type="ARBA" id="ARBA00009083"/>
    </source>
</evidence>
<evidence type="ECO:0000256" key="7">
    <source>
        <dbReference type="ARBA" id="ARBA00035167"/>
    </source>
</evidence>
<feature type="compositionally biased region" description="Low complexity" evidence="10">
    <location>
        <begin position="69"/>
        <end position="81"/>
    </location>
</feature>
<dbReference type="GO" id="GO:0005791">
    <property type="term" value="C:rough endoplasmic reticulum"/>
    <property type="evidence" value="ECO:0007669"/>
    <property type="project" value="UniProtKB-SubCell"/>
</dbReference>
<evidence type="ECO:0000256" key="8">
    <source>
        <dbReference type="ARBA" id="ARBA00035455"/>
    </source>
</evidence>
<feature type="compositionally biased region" description="Polar residues" evidence="10">
    <location>
        <begin position="90"/>
        <end position="103"/>
    </location>
</feature>
<dbReference type="PANTHER" id="PTHR19836:SF19">
    <property type="entry name" value="SMALL RIBOSOMAL SUBUNIT PROTEIN US14M"/>
    <property type="match status" value="1"/>
</dbReference>
<dbReference type="AlphaFoldDB" id="A0A8S1BUW7"/>
<organism evidence="11 12">
    <name type="scientific">Cloeon dipterum</name>
    <dbReference type="NCBI Taxonomy" id="197152"/>
    <lineage>
        <taxon>Eukaryota</taxon>
        <taxon>Metazoa</taxon>
        <taxon>Ecdysozoa</taxon>
        <taxon>Arthropoda</taxon>
        <taxon>Hexapoda</taxon>
        <taxon>Insecta</taxon>
        <taxon>Pterygota</taxon>
        <taxon>Palaeoptera</taxon>
        <taxon>Ephemeroptera</taxon>
        <taxon>Pisciforma</taxon>
        <taxon>Baetidae</taxon>
        <taxon>Cloeon</taxon>
    </lineage>
</organism>
<reference evidence="11 12" key="1">
    <citation type="submission" date="2020-04" db="EMBL/GenBank/DDBJ databases">
        <authorList>
            <person name="Alioto T."/>
            <person name="Alioto T."/>
            <person name="Gomez Garrido J."/>
        </authorList>
    </citation>
    <scope>NUCLEOTIDE SEQUENCE [LARGE SCALE GENOMIC DNA]</scope>
</reference>
<evidence type="ECO:0000313" key="11">
    <source>
        <dbReference type="EMBL" id="CAB3359271.1"/>
    </source>
</evidence>
<evidence type="ECO:0000256" key="6">
    <source>
        <dbReference type="ARBA" id="ARBA00023274"/>
    </source>
</evidence>